<keyword evidence="2" id="KW-1185">Reference proteome</keyword>
<gene>
    <name evidence="1" type="primary">IntS9_1</name>
    <name evidence="1" type="ORF">Bhyg_07619</name>
</gene>
<proteinExistence type="predicted"/>
<reference evidence="1" key="1">
    <citation type="submission" date="2022-07" db="EMBL/GenBank/DDBJ databases">
        <authorList>
            <person name="Trinca V."/>
            <person name="Uliana J.V.C."/>
            <person name="Torres T.T."/>
            <person name="Ward R.J."/>
            <person name="Monesi N."/>
        </authorList>
    </citation>
    <scope>NUCLEOTIDE SEQUENCE</scope>
    <source>
        <strain evidence="1">HSMRA1968</strain>
        <tissue evidence="1">Whole embryos</tissue>
    </source>
</reference>
<dbReference type="AlphaFoldDB" id="A0A9Q0N4B3"/>
<dbReference type="OrthoDB" id="5600060at2759"/>
<accession>A0A9Q0N4B3</accession>
<evidence type="ECO:0000313" key="1">
    <source>
        <dbReference type="EMBL" id="KAJ6642666.1"/>
    </source>
</evidence>
<feature type="non-terminal residue" evidence="1">
    <location>
        <position position="84"/>
    </location>
</feature>
<dbReference type="EMBL" id="WJQU01000002">
    <property type="protein sequence ID" value="KAJ6642666.1"/>
    <property type="molecule type" value="Genomic_DNA"/>
</dbReference>
<evidence type="ECO:0000313" key="2">
    <source>
        <dbReference type="Proteomes" id="UP001151699"/>
    </source>
</evidence>
<feature type="non-terminal residue" evidence="1">
    <location>
        <position position="1"/>
    </location>
</feature>
<dbReference type="Proteomes" id="UP001151699">
    <property type="component" value="Chromosome B"/>
</dbReference>
<comment type="caution">
    <text evidence="1">The sequence shown here is derived from an EMBL/GenBank/DDBJ whole genome shotgun (WGS) entry which is preliminary data.</text>
</comment>
<name>A0A9Q0N4B3_9DIPT</name>
<organism evidence="1 2">
    <name type="scientific">Pseudolycoriella hygida</name>
    <dbReference type="NCBI Taxonomy" id="35572"/>
    <lineage>
        <taxon>Eukaryota</taxon>
        <taxon>Metazoa</taxon>
        <taxon>Ecdysozoa</taxon>
        <taxon>Arthropoda</taxon>
        <taxon>Hexapoda</taxon>
        <taxon>Insecta</taxon>
        <taxon>Pterygota</taxon>
        <taxon>Neoptera</taxon>
        <taxon>Endopterygota</taxon>
        <taxon>Diptera</taxon>
        <taxon>Nematocera</taxon>
        <taxon>Sciaroidea</taxon>
        <taxon>Sciaridae</taxon>
        <taxon>Pseudolycoriella</taxon>
    </lineage>
</organism>
<protein>
    <submittedName>
        <fullName evidence="1">Integrator complex subunit 9</fullName>
    </submittedName>
</protein>
<sequence>RPDKPLITFKREEVIKLPRKRKRNRVFLTPEIAATIVQKEVKPGLSLSTLTGYLQVVEEEPNKKTIPTRAQFFAACSLYPAEYK</sequence>